<evidence type="ECO:0000259" key="12">
    <source>
        <dbReference type="PROSITE" id="PS50011"/>
    </source>
</evidence>
<keyword evidence="4 10" id="KW-0067">ATP-binding</keyword>
<dbReference type="Pfam" id="PF00069">
    <property type="entry name" value="Pkinase"/>
    <property type="match status" value="1"/>
</dbReference>
<dbReference type="Pfam" id="PF12796">
    <property type="entry name" value="Ank_2"/>
    <property type="match status" value="1"/>
</dbReference>
<dbReference type="Gene3D" id="1.10.510.10">
    <property type="entry name" value="Transferase(Phosphotransferase) domain 1"/>
    <property type="match status" value="1"/>
</dbReference>
<evidence type="ECO:0000256" key="10">
    <source>
        <dbReference type="PROSITE-ProRule" id="PRU10141"/>
    </source>
</evidence>
<evidence type="ECO:0000256" key="6">
    <source>
        <dbReference type="ARBA" id="ARBA00038999"/>
    </source>
</evidence>
<dbReference type="CDD" id="cd06623">
    <property type="entry name" value="PKc_MAPKK_plant_like"/>
    <property type="match status" value="1"/>
</dbReference>
<protein>
    <recommendedName>
        <fullName evidence="6">mitogen-activated protein kinase kinase</fullName>
        <ecNumber evidence="6">2.7.12.2</ecNumber>
    </recommendedName>
</protein>
<dbReference type="InterPro" id="IPR011009">
    <property type="entry name" value="Kinase-like_dom_sf"/>
</dbReference>
<feature type="compositionally biased region" description="Low complexity" evidence="11">
    <location>
        <begin position="628"/>
        <end position="639"/>
    </location>
</feature>
<dbReference type="PANTHER" id="PTHR48013">
    <property type="entry name" value="DUAL SPECIFICITY MITOGEN-ACTIVATED PROTEIN KINASE KINASE 5-RELATED"/>
    <property type="match status" value="1"/>
</dbReference>
<evidence type="ECO:0000313" key="15">
    <source>
        <dbReference type="Proteomes" id="UP000735874"/>
    </source>
</evidence>
<dbReference type="VEuPathDB" id="FungiDB:PC110_g1413"/>
<dbReference type="GO" id="GO:0005524">
    <property type="term" value="F:ATP binding"/>
    <property type="evidence" value="ECO:0007669"/>
    <property type="project" value="UniProtKB-UniRule"/>
</dbReference>
<dbReference type="SUPFAM" id="SSF48403">
    <property type="entry name" value="Ankyrin repeat"/>
    <property type="match status" value="1"/>
</dbReference>
<dbReference type="PROSITE" id="PS50011">
    <property type="entry name" value="PROTEIN_KINASE_DOM"/>
    <property type="match status" value="1"/>
</dbReference>
<feature type="compositionally biased region" description="Basic and acidic residues" evidence="11">
    <location>
        <begin position="541"/>
        <end position="572"/>
    </location>
</feature>
<evidence type="ECO:0000256" key="5">
    <source>
        <dbReference type="ARBA" id="ARBA00038035"/>
    </source>
</evidence>
<comment type="catalytic activity">
    <reaction evidence="7">
        <text>L-seryl-[protein] + ATP = O-phospho-L-seryl-[protein] + ADP + H(+)</text>
        <dbReference type="Rhea" id="RHEA:17989"/>
        <dbReference type="Rhea" id="RHEA-COMP:9863"/>
        <dbReference type="Rhea" id="RHEA-COMP:11604"/>
        <dbReference type="ChEBI" id="CHEBI:15378"/>
        <dbReference type="ChEBI" id="CHEBI:29999"/>
        <dbReference type="ChEBI" id="CHEBI:30616"/>
        <dbReference type="ChEBI" id="CHEBI:83421"/>
        <dbReference type="ChEBI" id="CHEBI:456216"/>
        <dbReference type="EC" id="2.7.12.2"/>
    </reaction>
</comment>
<dbReference type="EC" id="2.7.12.2" evidence="6"/>
<evidence type="ECO:0000256" key="3">
    <source>
        <dbReference type="ARBA" id="ARBA00022777"/>
    </source>
</evidence>
<comment type="similarity">
    <text evidence="5">Belongs to the protein kinase superfamily. STE Ser/Thr protein kinase family. MAP kinase kinase subfamily.</text>
</comment>
<gene>
    <name evidence="13" type="ORF">PC113_g8911</name>
    <name evidence="14" type="ORF">PC129_g6248</name>
</gene>
<dbReference type="Gene3D" id="1.25.40.20">
    <property type="entry name" value="Ankyrin repeat-containing domain"/>
    <property type="match status" value="1"/>
</dbReference>
<feature type="region of interest" description="Disordered" evidence="11">
    <location>
        <begin position="1001"/>
        <end position="1021"/>
    </location>
</feature>
<accession>A0A8T0ZBB3</accession>
<dbReference type="InterPro" id="IPR036770">
    <property type="entry name" value="Ankyrin_rpt-contain_sf"/>
</dbReference>
<keyword evidence="2 10" id="KW-0547">Nucleotide-binding</keyword>
<feature type="compositionally biased region" description="Basic and acidic residues" evidence="11">
    <location>
        <begin position="470"/>
        <end position="509"/>
    </location>
</feature>
<evidence type="ECO:0000256" key="11">
    <source>
        <dbReference type="SAM" id="MobiDB-lite"/>
    </source>
</evidence>
<dbReference type="EMBL" id="RCMV01000158">
    <property type="protein sequence ID" value="KAG3223053.1"/>
    <property type="molecule type" value="Genomic_DNA"/>
</dbReference>
<dbReference type="PANTHER" id="PTHR48013:SF9">
    <property type="entry name" value="DUAL SPECIFICITY MITOGEN-ACTIVATED PROTEIN KINASE KINASE 5"/>
    <property type="match status" value="1"/>
</dbReference>
<dbReference type="SMART" id="SM00220">
    <property type="entry name" value="S_TKc"/>
    <property type="match status" value="1"/>
</dbReference>
<comment type="catalytic activity">
    <reaction evidence="9">
        <text>L-tyrosyl-[protein] + ATP = O-phospho-L-tyrosyl-[protein] + ADP + H(+)</text>
        <dbReference type="Rhea" id="RHEA:10596"/>
        <dbReference type="Rhea" id="RHEA-COMP:10136"/>
        <dbReference type="Rhea" id="RHEA-COMP:20101"/>
        <dbReference type="ChEBI" id="CHEBI:15378"/>
        <dbReference type="ChEBI" id="CHEBI:30616"/>
        <dbReference type="ChEBI" id="CHEBI:46858"/>
        <dbReference type="ChEBI" id="CHEBI:61978"/>
        <dbReference type="ChEBI" id="CHEBI:456216"/>
        <dbReference type="EC" id="2.7.12.2"/>
    </reaction>
</comment>
<evidence type="ECO:0000256" key="7">
    <source>
        <dbReference type="ARBA" id="ARBA00049014"/>
    </source>
</evidence>
<evidence type="ECO:0000313" key="13">
    <source>
        <dbReference type="EMBL" id="KAG2859456.1"/>
    </source>
</evidence>
<feature type="region of interest" description="Disordered" evidence="11">
    <location>
        <begin position="604"/>
        <end position="642"/>
    </location>
</feature>
<comment type="caution">
    <text evidence="13">The sequence shown here is derived from an EMBL/GenBank/DDBJ whole genome shotgun (WGS) entry which is preliminary data.</text>
</comment>
<proteinExistence type="inferred from homology"/>
<keyword evidence="3" id="KW-0418">Kinase</keyword>
<dbReference type="Proteomes" id="UP000735874">
    <property type="component" value="Unassembled WGS sequence"/>
</dbReference>
<dbReference type="SMART" id="SM00248">
    <property type="entry name" value="ANK"/>
    <property type="match status" value="3"/>
</dbReference>
<reference evidence="13" key="1">
    <citation type="submission" date="2018-10" db="EMBL/GenBank/DDBJ databases">
        <title>Effector identification in a new, highly contiguous assembly of the strawberry crown rot pathogen Phytophthora cactorum.</title>
        <authorList>
            <person name="Armitage A.D."/>
            <person name="Nellist C.F."/>
            <person name="Bates H."/>
            <person name="Vickerstaff R.J."/>
            <person name="Harrison R.J."/>
        </authorList>
    </citation>
    <scope>NUCLEOTIDE SEQUENCE</scope>
    <source>
        <strain evidence="13">15-7</strain>
        <strain evidence="14">P421</strain>
    </source>
</reference>
<comment type="catalytic activity">
    <reaction evidence="8">
        <text>L-threonyl-[protein] + ATP = O-phospho-L-threonyl-[protein] + ADP + H(+)</text>
        <dbReference type="Rhea" id="RHEA:46608"/>
        <dbReference type="Rhea" id="RHEA-COMP:11060"/>
        <dbReference type="Rhea" id="RHEA-COMP:11605"/>
        <dbReference type="ChEBI" id="CHEBI:15378"/>
        <dbReference type="ChEBI" id="CHEBI:30013"/>
        <dbReference type="ChEBI" id="CHEBI:30616"/>
        <dbReference type="ChEBI" id="CHEBI:61977"/>
        <dbReference type="ChEBI" id="CHEBI:456216"/>
        <dbReference type="EC" id="2.7.12.2"/>
    </reaction>
</comment>
<dbReference type="PROSITE" id="PS00107">
    <property type="entry name" value="PROTEIN_KINASE_ATP"/>
    <property type="match status" value="1"/>
</dbReference>
<evidence type="ECO:0000256" key="8">
    <source>
        <dbReference type="ARBA" id="ARBA00049299"/>
    </source>
</evidence>
<dbReference type="Proteomes" id="UP000760860">
    <property type="component" value="Unassembled WGS sequence"/>
</dbReference>
<dbReference type="InterPro" id="IPR000719">
    <property type="entry name" value="Prot_kinase_dom"/>
</dbReference>
<dbReference type="AlphaFoldDB" id="A0A8T0ZBB3"/>
<dbReference type="Gene3D" id="3.30.200.20">
    <property type="entry name" value="Phosphorylase Kinase, domain 1"/>
    <property type="match status" value="1"/>
</dbReference>
<feature type="binding site" evidence="10">
    <location>
        <position position="748"/>
    </location>
    <ligand>
        <name>ATP</name>
        <dbReference type="ChEBI" id="CHEBI:30616"/>
    </ligand>
</feature>
<dbReference type="GO" id="GO:0004708">
    <property type="term" value="F:MAP kinase kinase activity"/>
    <property type="evidence" value="ECO:0007669"/>
    <property type="project" value="UniProtKB-EC"/>
</dbReference>
<dbReference type="InterPro" id="IPR002110">
    <property type="entry name" value="Ankyrin_rpt"/>
</dbReference>
<feature type="region of interest" description="Disordered" evidence="11">
    <location>
        <begin position="448"/>
        <end position="584"/>
    </location>
</feature>
<evidence type="ECO:0000256" key="4">
    <source>
        <dbReference type="ARBA" id="ARBA00022840"/>
    </source>
</evidence>
<keyword evidence="1" id="KW-0808">Transferase</keyword>
<feature type="domain" description="Protein kinase" evidence="12">
    <location>
        <begin position="719"/>
        <end position="990"/>
    </location>
</feature>
<name>A0A8T0ZBB3_9STRA</name>
<evidence type="ECO:0000256" key="9">
    <source>
        <dbReference type="ARBA" id="ARBA00051693"/>
    </source>
</evidence>
<evidence type="ECO:0000256" key="2">
    <source>
        <dbReference type="ARBA" id="ARBA00022741"/>
    </source>
</evidence>
<sequence length="1110" mass="123435">MVGTLIRTAKGVPRYPPWLQKALKVKDETEQFWVKQQQVVEANKQKQQRPKSRAPDQAAASKQAEESYTRIESFVNVWVSIAADDVQAVKMFLEEDRRRFFLRKDYVRNASKSVEGGGGGESLLHEASYLGSLKVVRFLVTFVQTHFTPEICVDAVNAVDTQYSLTTPMLAACRNSLGAIANRVEILKLLVEAGGDTARRDSHGDNVLHWCARTSQVLLLRYLLKHTDAVVVALSAENYKRQTPLSIAKLMIDRNRSLSTLTVHELLVGVNSTCNLRIKMLAIRRNEDLVRARDSAHVQEELASVMELSELLVPQAEKLWREAIALAEISRKGQEQQHVDAQVKAATAVAREWLETKDGKLFVKKQIPFATADIKQAVHSGKMPKPKDLKAAAKQRVQDLYVVEKELSARKSATEAFVAHRPPYPRDRVAELRRMLHLKVMMKATANDEEWEAKPQATKAESKASSVPSTDERRAASHLADAEDKSLVCADSKESKLKQPEVRILDRHRPANSSSQAESKTEHPGDPSIHTARSVQSLANDMRRIRSMRTDPDEGAEDGGRKQGAEKKKSSEARLAPGGRPRPAQIKLEIADLQVEINTACPPAQVAPGRQATKSPKLSGPSGFGLRPSISTSPTFSSSGKKGIQRNFVQGLGSDFQLDLHTGSAEQLEKSYDLSASGTFDAVGFQIKQTGLTRSPDRDSDGVPSTQSDRRQQHTKKHLVKLGVLGRGASGVVHKALHVPSLMLVAVKVIPVFEHEKRHQLIAELKALYNNLSTLLDAETSESTRQSVACPELVCLYDAFMNPNEGNVSIVVEYMDGGSLQDIADTGGCTSEVVLANISFRVLKGLAFLHSTHQLHRDIKPSNLLINHFGDVKVSDFGIVREMENSVAKATTFVGTLTYMSPERIASEEYSYKSDVWSFGLSIMTCALGKFPYSSRGGYWELLHMIRNEPPPRLPEGEFSDLFCDFLDKCLKKDQTERWSVKQLLKHEFIQRYCGDQAASQSSGRRTADEDAKNVEDDSKEQAEVDEIVQKVAEHYLKDAKELIKEHGYTLDDIVAWIQLLPAMQKVKLSRFAEQIGANSSLVCVKFQEAMNDLLNDIEETYFTGAKQSK</sequence>
<evidence type="ECO:0000313" key="14">
    <source>
        <dbReference type="EMBL" id="KAG3223053.1"/>
    </source>
</evidence>
<organism evidence="13 15">
    <name type="scientific">Phytophthora cactorum</name>
    <dbReference type="NCBI Taxonomy" id="29920"/>
    <lineage>
        <taxon>Eukaryota</taxon>
        <taxon>Sar</taxon>
        <taxon>Stramenopiles</taxon>
        <taxon>Oomycota</taxon>
        <taxon>Peronosporomycetes</taxon>
        <taxon>Peronosporales</taxon>
        <taxon>Peronosporaceae</taxon>
        <taxon>Phytophthora</taxon>
    </lineage>
</organism>
<dbReference type="InterPro" id="IPR017441">
    <property type="entry name" value="Protein_kinase_ATP_BS"/>
</dbReference>
<feature type="compositionally biased region" description="Basic and acidic residues" evidence="11">
    <location>
        <begin position="1006"/>
        <end position="1021"/>
    </location>
</feature>
<evidence type="ECO:0000256" key="1">
    <source>
        <dbReference type="ARBA" id="ARBA00022679"/>
    </source>
</evidence>
<dbReference type="EMBL" id="RCMG01000215">
    <property type="protein sequence ID" value="KAG2859456.1"/>
    <property type="molecule type" value="Genomic_DNA"/>
</dbReference>
<dbReference type="SUPFAM" id="SSF56112">
    <property type="entry name" value="Protein kinase-like (PK-like)"/>
    <property type="match status" value="1"/>
</dbReference>
<dbReference type="VEuPathDB" id="FungiDB:PC110_g1414"/>
<feature type="region of interest" description="Disordered" evidence="11">
    <location>
        <begin position="691"/>
        <end position="717"/>
    </location>
</feature>